<evidence type="ECO:0000313" key="2">
    <source>
        <dbReference type="EMBL" id="MDO3383626.1"/>
    </source>
</evidence>
<dbReference type="InterPro" id="IPR032710">
    <property type="entry name" value="NTF2-like_dom_sf"/>
</dbReference>
<dbReference type="InterPro" id="IPR037401">
    <property type="entry name" value="SnoaL-like"/>
</dbReference>
<evidence type="ECO:0000259" key="1">
    <source>
        <dbReference type="Pfam" id="PF13474"/>
    </source>
</evidence>
<proteinExistence type="predicted"/>
<feature type="domain" description="SnoaL-like" evidence="1">
    <location>
        <begin position="9"/>
        <end position="127"/>
    </location>
</feature>
<evidence type="ECO:0000313" key="3">
    <source>
        <dbReference type="Proteomes" id="UP001168380"/>
    </source>
</evidence>
<dbReference type="RefSeq" id="WP_302714529.1">
    <property type="nucleotide sequence ID" value="NZ_JAULRT010000062.1"/>
</dbReference>
<organism evidence="2 3">
    <name type="scientific">Gilvimarinus algae</name>
    <dbReference type="NCBI Taxonomy" id="3058037"/>
    <lineage>
        <taxon>Bacteria</taxon>
        <taxon>Pseudomonadati</taxon>
        <taxon>Pseudomonadota</taxon>
        <taxon>Gammaproteobacteria</taxon>
        <taxon>Cellvibrionales</taxon>
        <taxon>Cellvibrionaceae</taxon>
        <taxon>Gilvimarinus</taxon>
    </lineage>
</organism>
<dbReference type="SUPFAM" id="SSF54427">
    <property type="entry name" value="NTF2-like"/>
    <property type="match status" value="1"/>
</dbReference>
<dbReference type="Gene3D" id="3.10.450.50">
    <property type="match status" value="1"/>
</dbReference>
<sequence>MNTAEHEIHTLTKTWLAACRALDMGGIMANYAEDIVSYDAVVGLRFVGLDAYREHWKMCVEHCPGPMVFDMPELSIVANDSLGICHSLLNCGAEDNGELKTSWMRATICWRKTDRWRVFHEHFSAPFDMDTGQALFDLTP</sequence>
<dbReference type="Proteomes" id="UP001168380">
    <property type="component" value="Unassembled WGS sequence"/>
</dbReference>
<reference evidence="2" key="1">
    <citation type="submission" date="2023-07" db="EMBL/GenBank/DDBJ databases">
        <title>Gilvimarinus algae sp. nov., isolated from the surface of Kelp.</title>
        <authorList>
            <person name="Sun Y.Y."/>
            <person name="Gong Y."/>
            <person name="Du Z.J."/>
        </authorList>
    </citation>
    <scope>NUCLEOTIDE SEQUENCE</scope>
    <source>
        <strain evidence="2">SDUM040014</strain>
    </source>
</reference>
<keyword evidence="3" id="KW-1185">Reference proteome</keyword>
<protein>
    <submittedName>
        <fullName evidence="2">Nuclear transport factor 2 family protein</fullName>
    </submittedName>
</protein>
<dbReference type="Pfam" id="PF13474">
    <property type="entry name" value="SnoaL_3"/>
    <property type="match status" value="1"/>
</dbReference>
<accession>A0ABT8THP8</accession>
<gene>
    <name evidence="2" type="ORF">QWI16_15700</name>
</gene>
<name>A0ABT8THP8_9GAMM</name>
<comment type="caution">
    <text evidence="2">The sequence shown here is derived from an EMBL/GenBank/DDBJ whole genome shotgun (WGS) entry which is preliminary data.</text>
</comment>
<dbReference type="EMBL" id="JAULRT010000062">
    <property type="protein sequence ID" value="MDO3383626.1"/>
    <property type="molecule type" value="Genomic_DNA"/>
</dbReference>